<dbReference type="InterPro" id="IPR011047">
    <property type="entry name" value="Quinoprotein_ADH-like_sf"/>
</dbReference>
<dbReference type="PANTHER" id="PTHR34512">
    <property type="entry name" value="CELL SURFACE PROTEIN"/>
    <property type="match status" value="1"/>
</dbReference>
<dbReference type="InterPro" id="IPR002372">
    <property type="entry name" value="PQQ_rpt_dom"/>
</dbReference>
<dbReference type="Gene3D" id="2.130.10.10">
    <property type="entry name" value="YVTN repeat-like/Quinoprotein amine dehydrogenase"/>
    <property type="match status" value="1"/>
</dbReference>
<dbReference type="InterPro" id="IPR018391">
    <property type="entry name" value="PQQ_b-propeller_rpt"/>
</dbReference>
<dbReference type="AlphaFoldDB" id="A0A1M5AUD1"/>
<feature type="domain" description="Pyrrolo-quinoline quinone repeat" evidence="2">
    <location>
        <begin position="185"/>
        <end position="241"/>
    </location>
</feature>
<dbReference type="PROSITE" id="PS51257">
    <property type="entry name" value="PROKAR_LIPOPROTEIN"/>
    <property type="match status" value="1"/>
</dbReference>
<dbReference type="STRING" id="288992.SAMN04488522_102882"/>
<name>A0A1M5AUD1_9SPHI</name>
<keyword evidence="4" id="KW-1185">Reference proteome</keyword>
<feature type="domain" description="Pyrrolo-quinoline quinone repeat" evidence="2">
    <location>
        <begin position="38"/>
        <end position="112"/>
    </location>
</feature>
<dbReference type="RefSeq" id="WP_073231037.1">
    <property type="nucleotide sequence ID" value="NZ_FQUQ01000002.1"/>
</dbReference>
<dbReference type="EMBL" id="FQUQ01000002">
    <property type="protein sequence ID" value="SHF33552.1"/>
    <property type="molecule type" value="Genomic_DNA"/>
</dbReference>
<dbReference type="Pfam" id="PF13360">
    <property type="entry name" value="PQQ_2"/>
    <property type="match status" value="3"/>
</dbReference>
<feature type="chain" id="PRO_5012364001" evidence="1">
    <location>
        <begin position="25"/>
        <end position="397"/>
    </location>
</feature>
<evidence type="ECO:0000256" key="1">
    <source>
        <dbReference type="SAM" id="SignalP"/>
    </source>
</evidence>
<keyword evidence="1" id="KW-0732">Signal</keyword>
<dbReference type="SUPFAM" id="SSF50998">
    <property type="entry name" value="Quinoprotein alcohol dehydrogenase-like"/>
    <property type="match status" value="1"/>
</dbReference>
<sequence>MILSKWSFCLSIVCAIFVSCSSSSTDQQNSNVQENNSRALIIYGADGTVTSYDIDDKKVNWTYKNPGEVENRDNTFTIENDLIYVPFSKGNVTVLNARNGTVKWSKQLISARDLINSKLEDTSYVINGQSAAISKDRIYLSARNSQLYALNKEDGNNLWKTPLKGPYTNYPPLFIGDFGYTNNQEVLYKFDQKNGSIVWETGFKKHPLNAKPASDGTLIYSSDGIKELYATDQDSKLKWKFISPYPDGLSYDKLLTGENTVYMVGGNLKTNTTAIVAVNTANGTKKWESVFNNQMITYFQNIGGKIYAYTDQVFFVLDEKTGVQEFSADFPSFEQAGQETAISNIVQIDPKTVIYQSNNGIVSFDMESRSFSIDYEIRAPKSSFPRNVTWIEMLGAK</sequence>
<evidence type="ECO:0000259" key="2">
    <source>
        <dbReference type="Pfam" id="PF13360"/>
    </source>
</evidence>
<feature type="domain" description="Pyrrolo-quinoline quinone repeat" evidence="2">
    <location>
        <begin position="259"/>
        <end position="367"/>
    </location>
</feature>
<feature type="signal peptide" evidence="1">
    <location>
        <begin position="1"/>
        <end position="24"/>
    </location>
</feature>
<evidence type="ECO:0000313" key="3">
    <source>
        <dbReference type="EMBL" id="SHF33552.1"/>
    </source>
</evidence>
<dbReference type="OrthoDB" id="7012117at2"/>
<proteinExistence type="predicted"/>
<dbReference type="InterPro" id="IPR015943">
    <property type="entry name" value="WD40/YVTN_repeat-like_dom_sf"/>
</dbReference>
<dbReference type="SMART" id="SM00564">
    <property type="entry name" value="PQQ"/>
    <property type="match status" value="5"/>
</dbReference>
<gene>
    <name evidence="3" type="ORF">SAMN04488522_102882</name>
</gene>
<evidence type="ECO:0000313" key="4">
    <source>
        <dbReference type="Proteomes" id="UP000184287"/>
    </source>
</evidence>
<accession>A0A1M5AUD1</accession>
<protein>
    <submittedName>
        <fullName evidence="3">Outer membrane protein assembly factor BamB, contains PQQ-like beta-propeller repeat</fullName>
    </submittedName>
</protein>
<dbReference type="PANTHER" id="PTHR34512:SF30">
    <property type="entry name" value="OUTER MEMBRANE PROTEIN ASSEMBLY FACTOR BAMB"/>
    <property type="match status" value="1"/>
</dbReference>
<reference evidence="4" key="1">
    <citation type="submission" date="2016-11" db="EMBL/GenBank/DDBJ databases">
        <authorList>
            <person name="Varghese N."/>
            <person name="Submissions S."/>
        </authorList>
    </citation>
    <scope>NUCLEOTIDE SEQUENCE [LARGE SCALE GENOMIC DNA]</scope>
    <source>
        <strain evidence="4">DSM 16990</strain>
    </source>
</reference>
<organism evidence="3 4">
    <name type="scientific">Pedobacter caeni</name>
    <dbReference type="NCBI Taxonomy" id="288992"/>
    <lineage>
        <taxon>Bacteria</taxon>
        <taxon>Pseudomonadati</taxon>
        <taxon>Bacteroidota</taxon>
        <taxon>Sphingobacteriia</taxon>
        <taxon>Sphingobacteriales</taxon>
        <taxon>Sphingobacteriaceae</taxon>
        <taxon>Pedobacter</taxon>
    </lineage>
</organism>
<dbReference type="Proteomes" id="UP000184287">
    <property type="component" value="Unassembled WGS sequence"/>
</dbReference>